<dbReference type="Proteomes" id="UP000014115">
    <property type="component" value="Unassembled WGS sequence"/>
</dbReference>
<dbReference type="Pfam" id="PF01225">
    <property type="entry name" value="Mur_ligase"/>
    <property type="match status" value="1"/>
</dbReference>
<comment type="cofactor">
    <cofactor evidence="7">
        <name>Mg(2+)</name>
        <dbReference type="ChEBI" id="CHEBI:18420"/>
    </cofactor>
</comment>
<evidence type="ECO:0000256" key="3">
    <source>
        <dbReference type="ARBA" id="ARBA00022960"/>
    </source>
</evidence>
<dbReference type="InterPro" id="IPR035911">
    <property type="entry name" value="MurE/MurF_N"/>
</dbReference>
<dbReference type="Gene3D" id="3.40.1390.10">
    <property type="entry name" value="MurE/MurF, N-terminal domain"/>
    <property type="match status" value="1"/>
</dbReference>
<dbReference type="RefSeq" id="WP_008487715.1">
    <property type="nucleotide sequence ID" value="NZ_AMRG01000003.1"/>
</dbReference>
<dbReference type="InterPro" id="IPR036565">
    <property type="entry name" value="Mur-like_cat_sf"/>
</dbReference>
<comment type="pathway">
    <text evidence="7 8">Cell wall biogenesis; peptidoglycan biosynthesis.</text>
</comment>
<dbReference type="InterPro" id="IPR000713">
    <property type="entry name" value="Mur_ligase_N"/>
</dbReference>
<comment type="subcellular location">
    <subcellularLocation>
        <location evidence="7 8">Cytoplasm</location>
    </subcellularLocation>
</comment>
<evidence type="ECO:0000256" key="8">
    <source>
        <dbReference type="RuleBase" id="RU004135"/>
    </source>
</evidence>
<evidence type="ECO:0000313" key="13">
    <source>
        <dbReference type="Proteomes" id="UP000014115"/>
    </source>
</evidence>
<keyword evidence="7" id="KW-0460">Magnesium</keyword>
<feature type="domain" description="Mur ligase N-terminal catalytic" evidence="9">
    <location>
        <begin position="20"/>
        <end position="96"/>
    </location>
</feature>
<dbReference type="GO" id="GO:0008360">
    <property type="term" value="P:regulation of cell shape"/>
    <property type="evidence" value="ECO:0007669"/>
    <property type="project" value="UniProtKB-KW"/>
</dbReference>
<dbReference type="SUPFAM" id="SSF53244">
    <property type="entry name" value="MurD-like peptide ligases, peptide-binding domain"/>
    <property type="match status" value="1"/>
</dbReference>
<evidence type="ECO:0000256" key="7">
    <source>
        <dbReference type="HAMAP-Rule" id="MF_00208"/>
    </source>
</evidence>
<dbReference type="NCBIfam" id="NF001126">
    <property type="entry name" value="PRK00139.1-4"/>
    <property type="match status" value="1"/>
</dbReference>
<gene>
    <name evidence="7" type="primary">murE</name>
    <name evidence="12" type="ORF">A10D4_03310</name>
</gene>
<proteinExistence type="inferred from homology"/>
<dbReference type="HAMAP" id="MF_00208">
    <property type="entry name" value="MurE"/>
    <property type="match status" value="1"/>
</dbReference>
<evidence type="ECO:0000259" key="11">
    <source>
        <dbReference type="Pfam" id="PF08245"/>
    </source>
</evidence>
<dbReference type="Pfam" id="PF02875">
    <property type="entry name" value="Mur_ligase_C"/>
    <property type="match status" value="1"/>
</dbReference>
<dbReference type="PANTHER" id="PTHR23135">
    <property type="entry name" value="MUR LIGASE FAMILY MEMBER"/>
    <property type="match status" value="1"/>
</dbReference>
<evidence type="ECO:0000256" key="6">
    <source>
        <dbReference type="ARBA" id="ARBA00023316"/>
    </source>
</evidence>
<feature type="binding site" evidence="7">
    <location>
        <position position="25"/>
    </location>
    <ligand>
        <name>UDP-N-acetyl-alpha-D-muramoyl-L-alanyl-D-glutamate</name>
        <dbReference type="ChEBI" id="CHEBI:83900"/>
    </ligand>
</feature>
<keyword evidence="7" id="KW-0436">Ligase</keyword>
<dbReference type="STRING" id="740709.A10D4_03310"/>
<protein>
    <recommendedName>
        <fullName evidence="7">UDP-N-acetylmuramoyl-L-alanyl-D-glutamate--2,6-diaminopimelate ligase</fullName>
        <ecNumber evidence="7">6.3.2.13</ecNumber>
    </recommendedName>
    <alternativeName>
        <fullName evidence="7">Meso-A2pm-adding enzyme</fullName>
    </alternativeName>
    <alternativeName>
        <fullName evidence="7">Meso-diaminopimelate-adding enzyme</fullName>
    </alternativeName>
    <alternativeName>
        <fullName evidence="7">UDP-MurNAc-L-Ala-D-Glu:meso-diaminopimelate ligase</fullName>
    </alternativeName>
    <alternativeName>
        <fullName evidence="7">UDP-MurNAc-tripeptide synthetase</fullName>
    </alternativeName>
    <alternativeName>
        <fullName evidence="7">UDP-N-acetylmuramyl-tripeptide synthetase</fullName>
    </alternativeName>
</protein>
<dbReference type="GO" id="GO:0008765">
    <property type="term" value="F:UDP-N-acetylmuramoylalanyl-D-glutamate-2,6-diaminopimelate ligase activity"/>
    <property type="evidence" value="ECO:0007669"/>
    <property type="project" value="UniProtKB-UniRule"/>
</dbReference>
<comment type="caution">
    <text evidence="7">Lacks conserved residue(s) required for the propagation of feature annotation.</text>
</comment>
<dbReference type="GO" id="GO:0005524">
    <property type="term" value="F:ATP binding"/>
    <property type="evidence" value="ECO:0007669"/>
    <property type="project" value="UniProtKB-UniRule"/>
</dbReference>
<feature type="domain" description="Mur ligase C-terminal" evidence="10">
    <location>
        <begin position="331"/>
        <end position="438"/>
    </location>
</feature>
<sequence length="459" mass="50072">MITLAQLLPDFILSLPEQQVTGIKLDSRQVAGGDLFIAVPGYQSDGRDYIDAAIDAGAAAIFADYSHAEVSYRHGVPIIHIPQLKPQLSAIAGRFYQQPSARMQLVGVTGTNGKTSVTHLMAQLAKLCGHAAAVIGTTGSGMIGRLLPEQHTTPDAVTVQQRLNSLAAEGAQLTAMEVSSHALVQWRAEALQFKAVVATNISRDHLDYHGTLEAYAQAKQRLFSELSSTVQVLNSDDARLRAWASLCDNLWTYGLADGDAEHHSQALNIRYQDGNTCFDWQLDGESLGVSSPLLGEFNVYNLLAALTALAALGYSRQALSQACQQLLPVPGRMEGFQAPQQPLVVVDYAHTPDALQQILTAVRRHCRGKLWCVFGCGGDRDRGKRPQMGRVAAELADRVVVTDDNPRTEDPQQIVNDILTGIGNRQHVTVQLGRQQAVWQPTLTILWCWRVKVTKTIRS</sequence>
<dbReference type="GO" id="GO:0000287">
    <property type="term" value="F:magnesium ion binding"/>
    <property type="evidence" value="ECO:0007669"/>
    <property type="project" value="UniProtKB-UniRule"/>
</dbReference>
<feature type="binding site" evidence="7">
    <location>
        <position position="185"/>
    </location>
    <ligand>
        <name>UDP-N-acetyl-alpha-D-muramoyl-L-alanyl-D-glutamate</name>
        <dbReference type="ChEBI" id="CHEBI:83900"/>
    </ligand>
</feature>
<dbReference type="SUPFAM" id="SSF53623">
    <property type="entry name" value="MurD-like peptide ligases, catalytic domain"/>
    <property type="match status" value="1"/>
</dbReference>
<dbReference type="AlphaFoldDB" id="K2L6C3"/>
<feature type="binding site" evidence="7">
    <location>
        <position position="187"/>
    </location>
    <ligand>
        <name>UDP-N-acetyl-alpha-D-muramoyl-L-alanyl-D-glutamate</name>
        <dbReference type="ChEBI" id="CHEBI:83900"/>
    </ligand>
</feature>
<dbReference type="Pfam" id="PF08245">
    <property type="entry name" value="Mur_ligase_M"/>
    <property type="match status" value="1"/>
</dbReference>
<keyword evidence="7" id="KW-0963">Cytoplasm</keyword>
<dbReference type="EMBL" id="AMRG01000003">
    <property type="protein sequence ID" value="EKE85340.1"/>
    <property type="molecule type" value="Genomic_DNA"/>
</dbReference>
<keyword evidence="5 7" id="KW-0131">Cell cycle</keyword>
<evidence type="ECO:0000256" key="4">
    <source>
        <dbReference type="ARBA" id="ARBA00022984"/>
    </source>
</evidence>
<keyword evidence="2 7" id="KW-0132">Cell division</keyword>
<dbReference type="InterPro" id="IPR005761">
    <property type="entry name" value="UDP-N-AcMur-Glu-dNH2Pim_ligase"/>
</dbReference>
<evidence type="ECO:0000313" key="12">
    <source>
        <dbReference type="EMBL" id="EKE85340.1"/>
    </source>
</evidence>
<evidence type="ECO:0000259" key="9">
    <source>
        <dbReference type="Pfam" id="PF01225"/>
    </source>
</evidence>
<keyword evidence="13" id="KW-1185">Reference proteome</keyword>
<organism evidence="12 13">
    <name type="scientific">Idiomarina xiamenensis 10-D-4</name>
    <dbReference type="NCBI Taxonomy" id="740709"/>
    <lineage>
        <taxon>Bacteria</taxon>
        <taxon>Pseudomonadati</taxon>
        <taxon>Pseudomonadota</taxon>
        <taxon>Gammaproteobacteria</taxon>
        <taxon>Alteromonadales</taxon>
        <taxon>Idiomarinaceae</taxon>
        <taxon>Idiomarina</taxon>
    </lineage>
</organism>
<dbReference type="EC" id="6.3.2.13" evidence="7"/>
<dbReference type="PANTHER" id="PTHR23135:SF4">
    <property type="entry name" value="UDP-N-ACETYLMURAMOYL-L-ALANYL-D-GLUTAMATE--2,6-DIAMINOPIMELATE LIGASE MURE HOMOLOG, CHLOROPLASTIC"/>
    <property type="match status" value="1"/>
</dbReference>
<feature type="binding site" evidence="7">
    <location>
        <begin position="110"/>
        <end position="116"/>
    </location>
    <ligand>
        <name>ATP</name>
        <dbReference type="ChEBI" id="CHEBI:30616"/>
    </ligand>
</feature>
<dbReference type="GO" id="GO:0009252">
    <property type="term" value="P:peptidoglycan biosynthetic process"/>
    <property type="evidence" value="ECO:0007669"/>
    <property type="project" value="UniProtKB-UniRule"/>
</dbReference>
<comment type="PTM">
    <text evidence="7">Carboxylation is probably crucial for Mg(2+) binding and, consequently, for the gamma-phosphate positioning of ATP.</text>
</comment>
<dbReference type="InterPro" id="IPR036615">
    <property type="entry name" value="Mur_ligase_C_dom_sf"/>
</dbReference>
<dbReference type="GO" id="GO:0051301">
    <property type="term" value="P:cell division"/>
    <property type="evidence" value="ECO:0007669"/>
    <property type="project" value="UniProtKB-KW"/>
</dbReference>
<comment type="caution">
    <text evidence="12">The sequence shown here is derived from an EMBL/GenBank/DDBJ whole genome shotgun (WGS) entry which is preliminary data.</text>
</comment>
<dbReference type="Gene3D" id="3.40.1190.10">
    <property type="entry name" value="Mur-like, catalytic domain"/>
    <property type="match status" value="1"/>
</dbReference>
<comment type="catalytic activity">
    <reaction evidence="7">
        <text>UDP-N-acetyl-alpha-D-muramoyl-L-alanyl-D-glutamate + meso-2,6-diaminopimelate + ATP = UDP-N-acetyl-alpha-D-muramoyl-L-alanyl-gamma-D-glutamyl-meso-2,6-diaminopimelate + ADP + phosphate + H(+)</text>
        <dbReference type="Rhea" id="RHEA:23676"/>
        <dbReference type="ChEBI" id="CHEBI:15378"/>
        <dbReference type="ChEBI" id="CHEBI:30616"/>
        <dbReference type="ChEBI" id="CHEBI:43474"/>
        <dbReference type="ChEBI" id="CHEBI:57791"/>
        <dbReference type="ChEBI" id="CHEBI:83900"/>
        <dbReference type="ChEBI" id="CHEBI:83905"/>
        <dbReference type="ChEBI" id="CHEBI:456216"/>
        <dbReference type="EC" id="6.3.2.13"/>
    </reaction>
</comment>
<evidence type="ECO:0000256" key="5">
    <source>
        <dbReference type="ARBA" id="ARBA00023306"/>
    </source>
</evidence>
<dbReference type="GO" id="GO:0071555">
    <property type="term" value="P:cell wall organization"/>
    <property type="evidence" value="ECO:0007669"/>
    <property type="project" value="UniProtKB-KW"/>
</dbReference>
<feature type="binding site" evidence="7">
    <location>
        <position position="27"/>
    </location>
    <ligand>
        <name>UDP-N-acetyl-alpha-D-muramoyl-L-alanyl-D-glutamate</name>
        <dbReference type="ChEBI" id="CHEBI:83900"/>
    </ligand>
</feature>
<feature type="modified residue" description="N6-carboxylysine" evidence="7">
    <location>
        <position position="219"/>
    </location>
</feature>
<dbReference type="InterPro" id="IPR013221">
    <property type="entry name" value="Mur_ligase_cen"/>
</dbReference>
<dbReference type="GO" id="GO:0005737">
    <property type="term" value="C:cytoplasm"/>
    <property type="evidence" value="ECO:0007669"/>
    <property type="project" value="UniProtKB-SubCell"/>
</dbReference>
<accession>K2L6C3</accession>
<keyword evidence="6 7" id="KW-0961">Cell wall biogenesis/degradation</keyword>
<dbReference type="InterPro" id="IPR004101">
    <property type="entry name" value="Mur_ligase_C"/>
</dbReference>
<dbReference type="eggNOG" id="COG0769">
    <property type="taxonomic scope" value="Bacteria"/>
</dbReference>
<feature type="binding site" evidence="7">
    <location>
        <begin position="152"/>
        <end position="153"/>
    </location>
    <ligand>
        <name>UDP-N-acetyl-alpha-D-muramoyl-L-alanyl-D-glutamate</name>
        <dbReference type="ChEBI" id="CHEBI:83900"/>
    </ligand>
</feature>
<name>K2L6C3_9GAMM</name>
<dbReference type="UniPathway" id="UPA00219"/>
<evidence type="ECO:0000256" key="1">
    <source>
        <dbReference type="ARBA" id="ARBA00005898"/>
    </source>
</evidence>
<dbReference type="Gene3D" id="3.90.190.20">
    <property type="entry name" value="Mur ligase, C-terminal domain"/>
    <property type="match status" value="1"/>
</dbReference>
<evidence type="ECO:0000256" key="2">
    <source>
        <dbReference type="ARBA" id="ARBA00022618"/>
    </source>
</evidence>
<feature type="binding site" evidence="7">
    <location>
        <position position="380"/>
    </location>
    <ligand>
        <name>meso-2,6-diaminopimelate</name>
        <dbReference type="ChEBI" id="CHEBI:57791"/>
    </ligand>
</feature>
<evidence type="ECO:0000259" key="10">
    <source>
        <dbReference type="Pfam" id="PF02875"/>
    </source>
</evidence>
<keyword evidence="7" id="KW-0067">ATP-binding</keyword>
<dbReference type="NCBIfam" id="TIGR01085">
    <property type="entry name" value="murE"/>
    <property type="match status" value="1"/>
</dbReference>
<dbReference type="PATRIC" id="fig|740709.3.peg.665"/>
<comment type="function">
    <text evidence="7">Catalyzes the addition of meso-diaminopimelic acid to the nucleotide precursor UDP-N-acetylmuramoyl-L-alanyl-D-glutamate (UMAG) in the biosynthesis of bacterial cell-wall peptidoglycan.</text>
</comment>
<feature type="binding site" evidence="7">
    <location>
        <begin position="404"/>
        <end position="407"/>
    </location>
    <ligand>
        <name>meso-2,6-diaminopimelate</name>
        <dbReference type="ChEBI" id="CHEBI:57791"/>
    </ligand>
</feature>
<feature type="binding site" evidence="7">
    <location>
        <position position="179"/>
    </location>
    <ligand>
        <name>UDP-N-acetyl-alpha-D-muramoyl-L-alanyl-D-glutamate</name>
        <dbReference type="ChEBI" id="CHEBI:83900"/>
    </ligand>
</feature>
<reference evidence="12 13" key="1">
    <citation type="journal article" date="2012" name="J. Bacteriol.">
        <title>Genome Sequence of Idiomarina xiamenensis Type Strain 10-D-4.</title>
        <authorList>
            <person name="Lai Q."/>
            <person name="Wang L."/>
            <person name="Wang W."/>
            <person name="Shao Z."/>
        </authorList>
    </citation>
    <scope>NUCLEOTIDE SEQUENCE [LARGE SCALE GENOMIC DNA]</scope>
    <source>
        <strain evidence="12 13">10-D-4</strain>
    </source>
</reference>
<comment type="similarity">
    <text evidence="1 7">Belongs to the MurCDEF family. MurE subfamily.</text>
</comment>
<feature type="short sequence motif" description="Meso-diaminopimelate recognition motif" evidence="7">
    <location>
        <begin position="404"/>
        <end position="407"/>
    </location>
</feature>
<keyword evidence="3 7" id="KW-0133">Cell shape</keyword>
<dbReference type="SUPFAM" id="SSF63418">
    <property type="entry name" value="MurE/MurF N-terminal domain"/>
    <property type="match status" value="1"/>
</dbReference>
<feature type="domain" description="Mur ligase central" evidence="11">
    <location>
        <begin position="108"/>
        <end position="308"/>
    </location>
</feature>
<keyword evidence="7" id="KW-0547">Nucleotide-binding</keyword>
<keyword evidence="4 7" id="KW-0573">Peptidoglycan synthesis</keyword>